<dbReference type="Proteomes" id="UP000777265">
    <property type="component" value="Unassembled WGS sequence"/>
</dbReference>
<dbReference type="AlphaFoldDB" id="A0A351U0Z9"/>
<feature type="domain" description="Aminotransferase class I/classII large" evidence="5">
    <location>
        <begin position="31"/>
        <end position="382"/>
    </location>
</feature>
<proteinExistence type="inferred from homology"/>
<evidence type="ECO:0000256" key="4">
    <source>
        <dbReference type="RuleBase" id="RU000481"/>
    </source>
</evidence>
<dbReference type="GO" id="GO:0030170">
    <property type="term" value="F:pyridoxal phosphate binding"/>
    <property type="evidence" value="ECO:0007669"/>
    <property type="project" value="InterPro"/>
</dbReference>
<dbReference type="EC" id="2.6.1.-" evidence="4"/>
<comment type="caution">
    <text evidence="6">The sequence shown here is derived from an EMBL/GenBank/DDBJ whole genome shotgun (WGS) entry which is preliminary data.</text>
</comment>
<comment type="similarity">
    <text evidence="4">Belongs to the class-I pyridoxal-phosphate-dependent aminotransferase family.</text>
</comment>
<sequence>MEEFYRISRLPPYVFGIVRDLLIDARRRGEDIIDLGMGNPDLATPRHIVTKMIEAARNSRNHRYSVTKGITKLRVAIADWYKRKYDVDIDPETEVVVTMGAKEGIGHLILATISQGEVVFVPGPAYPIHSYSVVIAGGDLRTIPLVPKEEFFDRLNIAVKTTWPQPKMLIISFPNNPTTEVVEVGFFEKVVDFAREHNLMVVHDLAYADLVFDGYSAPSFLQVNGAKDVGVEFFSLSKSYSMPGWRVGFAVGNKNMINALGRIKSYFDYGVFQPIQIASIIALNEGDADVAEIVEKYKKRRDTLCEGLDRHGWRVEKPRATMFVWTKMPEEFESMGSVEFSKLLLREAKVATSPGVGFGEYGEGYIRFALIENEHRIRQAVKGIKNLLHSSQAK</sequence>
<accession>A0A351U0Z9</accession>
<comment type="cofactor">
    <cofactor evidence="1 4">
        <name>pyridoxal 5'-phosphate</name>
        <dbReference type="ChEBI" id="CHEBI:597326"/>
    </cofactor>
</comment>
<dbReference type="InterPro" id="IPR004838">
    <property type="entry name" value="NHTrfase_class1_PyrdxlP-BS"/>
</dbReference>
<dbReference type="InterPro" id="IPR004839">
    <property type="entry name" value="Aminotransferase_I/II_large"/>
</dbReference>
<evidence type="ECO:0000256" key="2">
    <source>
        <dbReference type="ARBA" id="ARBA00022576"/>
    </source>
</evidence>
<evidence type="ECO:0000259" key="5">
    <source>
        <dbReference type="Pfam" id="PF00155"/>
    </source>
</evidence>
<evidence type="ECO:0000313" key="6">
    <source>
        <dbReference type="EMBL" id="NLW36524.1"/>
    </source>
</evidence>
<dbReference type="Gene3D" id="3.90.1150.10">
    <property type="entry name" value="Aspartate Aminotransferase, domain 1"/>
    <property type="match status" value="1"/>
</dbReference>
<dbReference type="SUPFAM" id="SSF53383">
    <property type="entry name" value="PLP-dependent transferases"/>
    <property type="match status" value="1"/>
</dbReference>
<evidence type="ECO:0000313" key="7">
    <source>
        <dbReference type="Proteomes" id="UP000777265"/>
    </source>
</evidence>
<name>A0A351U0Z9_9BACT</name>
<dbReference type="Pfam" id="PF00155">
    <property type="entry name" value="Aminotran_1_2"/>
    <property type="match status" value="1"/>
</dbReference>
<dbReference type="InterPro" id="IPR015421">
    <property type="entry name" value="PyrdxlP-dep_Trfase_major"/>
</dbReference>
<keyword evidence="2 4" id="KW-0032">Aminotransferase</keyword>
<reference evidence="6" key="2">
    <citation type="submission" date="2020-01" db="EMBL/GenBank/DDBJ databases">
        <authorList>
            <person name="Campanaro S."/>
        </authorList>
    </citation>
    <scope>NUCLEOTIDE SEQUENCE</scope>
    <source>
        <strain evidence="6">AS06rmzACSIP_7</strain>
    </source>
</reference>
<dbReference type="PROSITE" id="PS00105">
    <property type="entry name" value="AA_TRANSFER_CLASS_1"/>
    <property type="match status" value="1"/>
</dbReference>
<organism evidence="6 7">
    <name type="scientific">Syntrophorhabdus aromaticivorans</name>
    <dbReference type="NCBI Taxonomy" id="328301"/>
    <lineage>
        <taxon>Bacteria</taxon>
        <taxon>Pseudomonadati</taxon>
        <taxon>Thermodesulfobacteriota</taxon>
        <taxon>Syntrophorhabdia</taxon>
        <taxon>Syntrophorhabdales</taxon>
        <taxon>Syntrophorhabdaceae</taxon>
        <taxon>Syntrophorhabdus</taxon>
    </lineage>
</organism>
<evidence type="ECO:0000256" key="1">
    <source>
        <dbReference type="ARBA" id="ARBA00001933"/>
    </source>
</evidence>
<reference evidence="6" key="1">
    <citation type="journal article" date="2020" name="Biotechnol. Biofuels">
        <title>New insights from the biogas microbiome by comprehensive genome-resolved metagenomics of nearly 1600 species originating from multiple anaerobic digesters.</title>
        <authorList>
            <person name="Campanaro S."/>
            <person name="Treu L."/>
            <person name="Rodriguez-R L.M."/>
            <person name="Kovalovszki A."/>
            <person name="Ziels R.M."/>
            <person name="Maus I."/>
            <person name="Zhu X."/>
            <person name="Kougias P.G."/>
            <person name="Basile A."/>
            <person name="Luo G."/>
            <person name="Schluter A."/>
            <person name="Konstantinidis K.T."/>
            <person name="Angelidaki I."/>
        </authorList>
    </citation>
    <scope>NUCLEOTIDE SEQUENCE</scope>
    <source>
        <strain evidence="6">AS06rmzACSIP_7</strain>
    </source>
</reference>
<gene>
    <name evidence="6" type="ORF">GXY80_13770</name>
</gene>
<dbReference type="PANTHER" id="PTHR42832:SF1">
    <property type="entry name" value="GLUTAMATE-PYRUVATE AMINOTRANSFERASE ALAC"/>
    <property type="match status" value="1"/>
</dbReference>
<dbReference type="InterPro" id="IPR050881">
    <property type="entry name" value="LL-DAP_aminotransferase"/>
</dbReference>
<dbReference type="GO" id="GO:0008483">
    <property type="term" value="F:transaminase activity"/>
    <property type="evidence" value="ECO:0007669"/>
    <property type="project" value="UniProtKB-KW"/>
</dbReference>
<dbReference type="CDD" id="cd00609">
    <property type="entry name" value="AAT_like"/>
    <property type="match status" value="1"/>
</dbReference>
<dbReference type="PANTHER" id="PTHR42832">
    <property type="entry name" value="AMINO ACID AMINOTRANSFERASE"/>
    <property type="match status" value="1"/>
</dbReference>
<dbReference type="EMBL" id="JAAYEE010000260">
    <property type="protein sequence ID" value="NLW36524.1"/>
    <property type="molecule type" value="Genomic_DNA"/>
</dbReference>
<keyword evidence="3 4" id="KW-0808">Transferase</keyword>
<dbReference type="InterPro" id="IPR015424">
    <property type="entry name" value="PyrdxlP-dep_Trfase"/>
</dbReference>
<dbReference type="Gene3D" id="3.40.640.10">
    <property type="entry name" value="Type I PLP-dependent aspartate aminotransferase-like (Major domain)"/>
    <property type="match status" value="1"/>
</dbReference>
<protein>
    <recommendedName>
        <fullName evidence="4">Aminotransferase</fullName>
        <ecNumber evidence="4">2.6.1.-</ecNumber>
    </recommendedName>
</protein>
<dbReference type="STRING" id="909663.GCA_000512235_01103"/>
<dbReference type="InterPro" id="IPR015422">
    <property type="entry name" value="PyrdxlP-dep_Trfase_small"/>
</dbReference>
<evidence type="ECO:0000256" key="3">
    <source>
        <dbReference type="ARBA" id="ARBA00022679"/>
    </source>
</evidence>